<evidence type="ECO:0000259" key="7">
    <source>
        <dbReference type="Pfam" id="PF02687"/>
    </source>
</evidence>
<accession>A0ABT2TX51</accession>
<dbReference type="EMBL" id="JAOQJL010000041">
    <property type="protein sequence ID" value="MCU6766820.1"/>
    <property type="molecule type" value="Genomic_DNA"/>
</dbReference>
<keyword evidence="5 6" id="KW-0472">Membrane</keyword>
<proteinExistence type="predicted"/>
<gene>
    <name evidence="8" type="ORF">OCV61_15665</name>
</gene>
<name>A0ABT2TX51_9FIRM</name>
<evidence type="ECO:0000313" key="8">
    <source>
        <dbReference type="EMBL" id="MCU6766820.1"/>
    </source>
</evidence>
<evidence type="ECO:0000256" key="5">
    <source>
        <dbReference type="ARBA" id="ARBA00023136"/>
    </source>
</evidence>
<evidence type="ECO:0000313" key="9">
    <source>
        <dbReference type="Proteomes" id="UP001652409"/>
    </source>
</evidence>
<dbReference type="InterPro" id="IPR003838">
    <property type="entry name" value="ABC3_permease_C"/>
</dbReference>
<keyword evidence="4 6" id="KW-1133">Transmembrane helix</keyword>
<feature type="transmembrane region" description="Helical" evidence="6">
    <location>
        <begin position="712"/>
        <end position="734"/>
    </location>
</feature>
<evidence type="ECO:0000256" key="1">
    <source>
        <dbReference type="ARBA" id="ARBA00004651"/>
    </source>
</evidence>
<evidence type="ECO:0000256" key="3">
    <source>
        <dbReference type="ARBA" id="ARBA00022692"/>
    </source>
</evidence>
<evidence type="ECO:0000256" key="4">
    <source>
        <dbReference type="ARBA" id="ARBA00022989"/>
    </source>
</evidence>
<comment type="caution">
    <text evidence="8">The sequence shown here is derived from an EMBL/GenBank/DDBJ whole genome shotgun (WGS) entry which is preliminary data.</text>
</comment>
<feature type="domain" description="ABC3 transporter permease C-terminal" evidence="7">
    <location>
        <begin position="261"/>
        <end position="370"/>
    </location>
</feature>
<feature type="domain" description="ABC3 transporter permease C-terminal" evidence="7">
    <location>
        <begin position="663"/>
        <end position="782"/>
    </location>
</feature>
<keyword evidence="9" id="KW-1185">Reference proteome</keyword>
<organism evidence="8 9">
    <name type="scientific">Blautia ammoniilytica</name>
    <dbReference type="NCBI Taxonomy" id="2981782"/>
    <lineage>
        <taxon>Bacteria</taxon>
        <taxon>Bacillati</taxon>
        <taxon>Bacillota</taxon>
        <taxon>Clostridia</taxon>
        <taxon>Lachnospirales</taxon>
        <taxon>Lachnospiraceae</taxon>
        <taxon>Blautia</taxon>
    </lineage>
</organism>
<protein>
    <submittedName>
        <fullName evidence="8">ABC transporter permease</fullName>
    </submittedName>
</protein>
<dbReference type="RefSeq" id="WP_158422605.1">
    <property type="nucleotide sequence ID" value="NZ_JAOQJL010000041.1"/>
</dbReference>
<feature type="transmembrane region" description="Helical" evidence="6">
    <location>
        <begin position="659"/>
        <end position="679"/>
    </location>
</feature>
<evidence type="ECO:0000256" key="2">
    <source>
        <dbReference type="ARBA" id="ARBA00022475"/>
    </source>
</evidence>
<reference evidence="8 9" key="1">
    <citation type="journal article" date="2021" name="ISME Commun">
        <title>Automated analysis of genomic sequences facilitates high-throughput and comprehensive description of bacteria.</title>
        <authorList>
            <person name="Hitch T.C.A."/>
        </authorList>
    </citation>
    <scope>NUCLEOTIDE SEQUENCE [LARGE SCALE GENOMIC DNA]</scope>
    <source>
        <strain evidence="8 9">Sanger_23</strain>
    </source>
</reference>
<comment type="subcellular location">
    <subcellularLocation>
        <location evidence="1">Cell membrane</location>
        <topology evidence="1">Multi-pass membrane protein</topology>
    </subcellularLocation>
</comment>
<evidence type="ECO:0000256" key="6">
    <source>
        <dbReference type="SAM" id="Phobius"/>
    </source>
</evidence>
<feature type="transmembrane region" description="Helical" evidence="6">
    <location>
        <begin position="310"/>
        <end position="328"/>
    </location>
</feature>
<feature type="transmembrane region" description="Helical" evidence="6">
    <location>
        <begin position="249"/>
        <end position="274"/>
    </location>
</feature>
<dbReference type="PANTHER" id="PTHR30287">
    <property type="entry name" value="MEMBRANE COMPONENT OF PREDICTED ABC SUPERFAMILY METABOLITE UPTAKE TRANSPORTER"/>
    <property type="match status" value="1"/>
</dbReference>
<sequence>MFFRILKKDLKRKKVMNAVLLSFILLAAMFVASGLSNVVSVMNGTDHYLKKAGIGDYVVIFMGEESKTALEDVLQGNDDIKECRIEPVIWGVKSNLKKADGTKIEAKNSVVFQALEDSQLKYFDKDNKQITEIQPGHAYVTGDFMEENDLKTGDKITVTHDSVSFSVTLDGTAKDALFGSPMMQNRRFLFSQTDMEKLFANDNVRSRYQGQVCYIDLADGAQESDLASLISEVPGVMFSGAYSMIKTTYVMNMIVAFTILILSVCLILISFVVLKFSITFTISEEFREIGVMKAIGISNFRIRSLYLAKYLMMSVVGAGAGLWLSVPFSKLLLQSVSNNMVLEADNHFLLSVIGAVLVVGVILLFTFRCTKLVKKYSPIDAIRSGETGERYKKKSPFRLGKSHRSTSTFLAVNDIFSAPRRYMTIIIAFFICTLFVLVFVNVSATLRSDTFVTTFGKRSDLYYQDQETGINSMTQDGEKQVETYLADQEQLLADDGMPAKMCVEALYKYKVRVKDKDYSLSCQQGIHTNASEYEYTEGEAPGNRNEIAITPTISNLTGAELGDTMSIDFGTETVDCVVVAYFQSMNQLGQVIRLHEDAPTDFRYLSTLMPYQINFQDDPPAEEIETCKEKVEKLFEIDHVMNAVEYCDDMMGIASTVEAVQYLLLGITMIVILLVCVLMERSFLADERSQIAILKAIGFGSSKIIRWHIMRFGIVTLFAVLLAALCSVPVTYLVGNPLFGMTGAGKVSFVISPWKIFLMYPVIIFFITFLGAGITALHIRKIRSNDTANIE</sequence>
<dbReference type="Proteomes" id="UP001652409">
    <property type="component" value="Unassembled WGS sequence"/>
</dbReference>
<keyword evidence="3 6" id="KW-0812">Transmembrane</keyword>
<feature type="transmembrane region" description="Helical" evidence="6">
    <location>
        <begin position="422"/>
        <end position="442"/>
    </location>
</feature>
<dbReference type="InterPro" id="IPR038766">
    <property type="entry name" value="Membrane_comp_ABC_pdt"/>
</dbReference>
<feature type="transmembrane region" description="Helical" evidence="6">
    <location>
        <begin position="754"/>
        <end position="777"/>
    </location>
</feature>
<dbReference type="Pfam" id="PF02687">
    <property type="entry name" value="FtsX"/>
    <property type="match status" value="2"/>
</dbReference>
<keyword evidence="2" id="KW-1003">Cell membrane</keyword>
<dbReference type="PANTHER" id="PTHR30287:SF2">
    <property type="entry name" value="BLL1001 PROTEIN"/>
    <property type="match status" value="1"/>
</dbReference>
<feature type="transmembrane region" description="Helical" evidence="6">
    <location>
        <begin position="348"/>
        <end position="367"/>
    </location>
</feature>